<dbReference type="CDD" id="cd04301">
    <property type="entry name" value="NAT_SF"/>
    <property type="match status" value="2"/>
</dbReference>
<dbReference type="PANTHER" id="PTHR43072">
    <property type="entry name" value="N-ACETYLTRANSFERASE"/>
    <property type="match status" value="1"/>
</dbReference>
<dbReference type="InterPro" id="IPR000182">
    <property type="entry name" value="GNAT_dom"/>
</dbReference>
<reference evidence="2" key="1">
    <citation type="submission" date="2024-06" db="EMBL/GenBank/DDBJ databases">
        <title>Lacrimispora cavernae sp. nov., a novel anaerobe isolated from bat guano pile inside a cave.</title>
        <authorList>
            <person name="Miller S.L."/>
            <person name="Lu N."/>
            <person name="King J."/>
            <person name="Sankaranarayanan K."/>
            <person name="Lawson P.A."/>
        </authorList>
    </citation>
    <scope>NUCLEOTIDE SEQUENCE</scope>
    <source>
        <strain evidence="2">BS-2</strain>
    </source>
</reference>
<protein>
    <submittedName>
        <fullName evidence="2">GNAT family N-acetyltransferase</fullName>
    </submittedName>
</protein>
<dbReference type="EMBL" id="CP157940">
    <property type="protein sequence ID" value="XBS53541.1"/>
    <property type="molecule type" value="Genomic_DNA"/>
</dbReference>
<dbReference type="PROSITE" id="PS51186">
    <property type="entry name" value="GNAT"/>
    <property type="match status" value="2"/>
</dbReference>
<proteinExistence type="predicted"/>
<evidence type="ECO:0000313" key="2">
    <source>
        <dbReference type="EMBL" id="XBS53541.1"/>
    </source>
</evidence>
<dbReference type="Gene3D" id="3.40.630.30">
    <property type="match status" value="2"/>
</dbReference>
<evidence type="ECO:0000259" key="1">
    <source>
        <dbReference type="PROSITE" id="PS51186"/>
    </source>
</evidence>
<dbReference type="Pfam" id="PF00583">
    <property type="entry name" value="Acetyltransf_1"/>
    <property type="match status" value="1"/>
</dbReference>
<name>A0AAU7PP39_9FIRM</name>
<feature type="domain" description="N-acetyltransferase" evidence="1">
    <location>
        <begin position="5"/>
        <end position="176"/>
    </location>
</feature>
<gene>
    <name evidence="2" type="ORF">ABFV83_17270</name>
</gene>
<dbReference type="SUPFAM" id="SSF55729">
    <property type="entry name" value="Acyl-CoA N-acyltransferases (Nat)"/>
    <property type="match status" value="2"/>
</dbReference>
<dbReference type="InterPro" id="IPR016181">
    <property type="entry name" value="Acyl_CoA_acyltransferase"/>
</dbReference>
<feature type="domain" description="N-acetyltransferase" evidence="1">
    <location>
        <begin position="173"/>
        <end position="325"/>
    </location>
</feature>
<sequence length="325" mass="37471">MKKNIVIRKADCFDILKLVQMSMDFLYKEQGEGQVKKYIDLNLKIEAFFRKYLNNNLDVFLAELDGRIIAALGTSYLTLFPRMNSRNNKCAYLLFAYIEPLYENKELKKTLCEESMENAKKQGAEVYEIGVAEKDLLRYKALGFKASGYSAIHLMLGGNSVCDKWADKVEKNITLRKAIPSDIPQLVDIRMQFLSEVSSVEPIEKSKDFNKRLNLFLEEHFDKDMDTFVAELNGEILSMCFMLYYDKMPEPGLVNGKIGIPINNYTKPQYRNKGLSKALFEVLIKHAEKRGVEMLEMEIPENAMPFYEEFGFKPMKTISVSTLLI</sequence>
<dbReference type="RefSeq" id="WP_349945602.1">
    <property type="nucleotide sequence ID" value="NZ_CP157940.1"/>
</dbReference>
<accession>A0AAU7PP39</accession>
<dbReference type="GO" id="GO:0016747">
    <property type="term" value="F:acyltransferase activity, transferring groups other than amino-acyl groups"/>
    <property type="evidence" value="ECO:0007669"/>
    <property type="project" value="InterPro"/>
</dbReference>
<organism evidence="2">
    <name type="scientific">Lacrimispora sp. BS-2</name>
    <dbReference type="NCBI Taxonomy" id="3151850"/>
    <lineage>
        <taxon>Bacteria</taxon>
        <taxon>Bacillati</taxon>
        <taxon>Bacillota</taxon>
        <taxon>Clostridia</taxon>
        <taxon>Lachnospirales</taxon>
        <taxon>Lachnospiraceae</taxon>
        <taxon>Lacrimispora</taxon>
    </lineage>
</organism>
<dbReference type="AlphaFoldDB" id="A0AAU7PP39"/>